<evidence type="ECO:0000259" key="2">
    <source>
        <dbReference type="Pfam" id="PF00561"/>
    </source>
</evidence>
<dbReference type="InterPro" id="IPR029058">
    <property type="entry name" value="AB_hydrolase_fold"/>
</dbReference>
<proteinExistence type="predicted"/>
<dbReference type="KEGG" id="ptn:PTRA_a2031"/>
<dbReference type="PANTHER" id="PTHR46118:SF4">
    <property type="entry name" value="PROTEIN ABHD11"/>
    <property type="match status" value="1"/>
</dbReference>
<dbReference type="EMBL" id="CP011034">
    <property type="protein sequence ID" value="ALS33162.1"/>
    <property type="molecule type" value="Genomic_DNA"/>
</dbReference>
<dbReference type="PRINTS" id="PR00111">
    <property type="entry name" value="ABHYDROLASE"/>
</dbReference>
<dbReference type="OrthoDB" id="9808398at2"/>
<dbReference type="PRINTS" id="PR00412">
    <property type="entry name" value="EPOXHYDRLASE"/>
</dbReference>
<sequence>MQLNYKQQGQGPHVILIHGLFGSLENLNVIAKPLSEFYTVTNVDLRNHGKSPHSDTMTYAAMAQDIIELLTHLNIDKAHIIGHSMGGKVAMELALTHPEHVNKLIVLDIAPVSYPARHTKIIQALKAVANESITDRKHADAIMQPFIDELGVRQFLLKSLAKNDEGNFAWRFNLSSLDKNYSIITDNVNENNSCLCDTLFIKGNDSDYILAEHRAAINARFSNASAKIIHGAGHWLHAQKPLAVNKAINDFLTAI</sequence>
<organism evidence="3">
    <name type="scientific">Pseudoalteromonas translucida KMM 520</name>
    <dbReference type="NCBI Taxonomy" id="1315283"/>
    <lineage>
        <taxon>Bacteria</taxon>
        <taxon>Pseudomonadati</taxon>
        <taxon>Pseudomonadota</taxon>
        <taxon>Gammaproteobacteria</taxon>
        <taxon>Alteromonadales</taxon>
        <taxon>Pseudoalteromonadaceae</taxon>
        <taxon>Pseudoalteromonas</taxon>
    </lineage>
</organism>
<gene>
    <name evidence="3" type="ORF">PTRA_a2031</name>
</gene>
<protein>
    <recommendedName>
        <fullName evidence="2">AB hydrolase-1 domain-containing protein</fullName>
    </recommendedName>
</protein>
<dbReference type="Pfam" id="PF00561">
    <property type="entry name" value="Abhydrolase_1"/>
    <property type="match status" value="1"/>
</dbReference>
<keyword evidence="1" id="KW-0378">Hydrolase</keyword>
<dbReference type="InterPro" id="IPR000073">
    <property type="entry name" value="AB_hydrolase_1"/>
</dbReference>
<dbReference type="Proteomes" id="UP000065261">
    <property type="component" value="Chromosome I"/>
</dbReference>
<dbReference type="RefSeq" id="WP_058373481.1">
    <property type="nucleotide sequence ID" value="NZ_CP011034.1"/>
</dbReference>
<dbReference type="Gene3D" id="3.40.50.1820">
    <property type="entry name" value="alpha/beta hydrolase"/>
    <property type="match status" value="1"/>
</dbReference>
<dbReference type="GO" id="GO:0016787">
    <property type="term" value="F:hydrolase activity"/>
    <property type="evidence" value="ECO:0007669"/>
    <property type="project" value="UniProtKB-KW"/>
</dbReference>
<evidence type="ECO:0000256" key="1">
    <source>
        <dbReference type="ARBA" id="ARBA00022801"/>
    </source>
</evidence>
<reference evidence="3 4" key="1">
    <citation type="submission" date="2015-03" db="EMBL/GenBank/DDBJ databases">
        <authorList>
            <person name="Murphy D."/>
        </authorList>
    </citation>
    <scope>NUCLEOTIDE SEQUENCE [LARGE SCALE GENOMIC DNA]</scope>
    <source>
        <strain evidence="3 4">KMM 520</strain>
    </source>
</reference>
<feature type="domain" description="AB hydrolase-1" evidence="2">
    <location>
        <begin position="12"/>
        <end position="241"/>
    </location>
</feature>
<name>A0A0U2WIR4_9GAMM</name>
<dbReference type="AlphaFoldDB" id="A0A0U2WIR4"/>
<dbReference type="PANTHER" id="PTHR46118">
    <property type="entry name" value="PROTEIN ABHD11"/>
    <property type="match status" value="1"/>
</dbReference>
<dbReference type="InterPro" id="IPR000639">
    <property type="entry name" value="Epox_hydrolase-like"/>
</dbReference>
<dbReference type="SUPFAM" id="SSF53474">
    <property type="entry name" value="alpha/beta-Hydrolases"/>
    <property type="match status" value="1"/>
</dbReference>
<accession>A0A0U2WIR4</accession>
<evidence type="ECO:0000313" key="3">
    <source>
        <dbReference type="EMBL" id="ALS33162.1"/>
    </source>
</evidence>
<evidence type="ECO:0000313" key="4">
    <source>
        <dbReference type="Proteomes" id="UP000065261"/>
    </source>
</evidence>
<dbReference type="PATRIC" id="fig|1315283.4.peg.1754"/>